<keyword evidence="2" id="KW-1185">Reference proteome</keyword>
<comment type="caution">
    <text evidence="1">The sequence shown here is derived from an EMBL/GenBank/DDBJ whole genome shotgun (WGS) entry which is preliminary data.</text>
</comment>
<accession>E4KPP0</accession>
<dbReference type="RefSeq" id="WP_006418549.1">
    <property type="nucleotide sequence ID" value="NZ_AENN01000015.1"/>
</dbReference>
<dbReference type="eggNOG" id="ENOG502ZS6Q">
    <property type="taxonomic scope" value="Bacteria"/>
</dbReference>
<evidence type="ECO:0000313" key="2">
    <source>
        <dbReference type="Proteomes" id="UP000005990"/>
    </source>
</evidence>
<evidence type="ECO:0000313" key="1">
    <source>
        <dbReference type="EMBL" id="EFR31346.1"/>
    </source>
</evidence>
<dbReference type="AlphaFoldDB" id="E4KPP0"/>
<proteinExistence type="predicted"/>
<dbReference type="STRING" id="908337.HMPREF9257_1528"/>
<protein>
    <submittedName>
        <fullName evidence="1">Uncharacterized protein</fullName>
    </submittedName>
</protein>
<sequence>MSPYLVEIVVHAIKEKYLTEKAFYNDQLGISPQSWDRWKKGEQGLKYENMQIISTLFTDYEWMLVQKIVRQAQLSPDFIHNPVAEYIYLKQQIAKTWLQHDLARIEWKHSQENELGSVRKSNMVILRLVADYQIWGYSDIIEMRLPGVIQNQIGHDQRKLLQWVNDESAKYEEADQI</sequence>
<dbReference type="Proteomes" id="UP000005990">
    <property type="component" value="Unassembled WGS sequence"/>
</dbReference>
<gene>
    <name evidence="1" type="ORF">HMPREF9257_1528</name>
</gene>
<dbReference type="OrthoDB" id="2187056at2"/>
<reference evidence="1 2" key="1">
    <citation type="submission" date="2010-10" db="EMBL/GenBank/DDBJ databases">
        <authorList>
            <person name="Durkin A.S."/>
            <person name="Madupu R."/>
            <person name="Torralba M."/>
            <person name="Gillis M."/>
            <person name="Methe B."/>
            <person name="Sutton G."/>
            <person name="Nelson K.E."/>
        </authorList>
    </citation>
    <scope>NUCLEOTIDE SEQUENCE [LARGE SCALE GENOMIC DNA]</scope>
    <source>
        <strain evidence="1 2">ACS-139-V-Col8</strain>
    </source>
</reference>
<name>E4KPP0_9LACT</name>
<organism evidence="1 2">
    <name type="scientific">Eremococcus coleocola ACS-139-V-Col8</name>
    <dbReference type="NCBI Taxonomy" id="908337"/>
    <lineage>
        <taxon>Bacteria</taxon>
        <taxon>Bacillati</taxon>
        <taxon>Bacillota</taxon>
        <taxon>Bacilli</taxon>
        <taxon>Lactobacillales</taxon>
        <taxon>Aerococcaceae</taxon>
        <taxon>Eremococcus</taxon>
    </lineage>
</organism>
<dbReference type="EMBL" id="AENN01000015">
    <property type="protein sequence ID" value="EFR31346.1"/>
    <property type="molecule type" value="Genomic_DNA"/>
</dbReference>